<dbReference type="EC" id="3.5.1.28" evidence="2"/>
<keyword evidence="4" id="KW-0732">Signal</keyword>
<evidence type="ECO:0000313" key="7">
    <source>
        <dbReference type="Proteomes" id="UP000190135"/>
    </source>
</evidence>
<dbReference type="SMART" id="SM00646">
    <property type="entry name" value="Ami_3"/>
    <property type="match status" value="1"/>
</dbReference>
<proteinExistence type="predicted"/>
<evidence type="ECO:0000256" key="3">
    <source>
        <dbReference type="ARBA" id="ARBA00022801"/>
    </source>
</evidence>
<dbReference type="InterPro" id="IPR002508">
    <property type="entry name" value="MurNAc-LAA_cat"/>
</dbReference>
<dbReference type="Gene3D" id="3.40.630.40">
    <property type="entry name" value="Zn-dependent exopeptidases"/>
    <property type="match status" value="1"/>
</dbReference>
<keyword evidence="3" id="KW-0378">Hydrolase</keyword>
<comment type="catalytic activity">
    <reaction evidence="1">
        <text>Hydrolyzes the link between N-acetylmuramoyl residues and L-amino acid residues in certain cell-wall glycopeptides.</text>
        <dbReference type="EC" id="3.5.1.28"/>
    </reaction>
</comment>
<feature type="signal peptide" evidence="4">
    <location>
        <begin position="1"/>
        <end position="40"/>
    </location>
</feature>
<feature type="chain" id="PRO_5013024289" description="N-acetylmuramoyl-L-alanine amidase" evidence="4">
    <location>
        <begin position="41"/>
        <end position="412"/>
    </location>
</feature>
<reference evidence="7" key="1">
    <citation type="submission" date="2017-02" db="EMBL/GenBank/DDBJ databases">
        <authorList>
            <person name="Varghese N."/>
            <person name="Submissions S."/>
        </authorList>
    </citation>
    <scope>NUCLEOTIDE SEQUENCE [LARGE SCALE GENOMIC DNA]</scope>
    <source>
        <strain evidence="7">USBA 369</strain>
    </source>
</reference>
<dbReference type="PANTHER" id="PTHR30404">
    <property type="entry name" value="N-ACETYLMURAMOYL-L-ALANINE AMIDASE"/>
    <property type="match status" value="1"/>
</dbReference>
<dbReference type="Pfam" id="PF01520">
    <property type="entry name" value="Amidase_3"/>
    <property type="match status" value="1"/>
</dbReference>
<keyword evidence="7" id="KW-1185">Reference proteome</keyword>
<dbReference type="RefSeq" id="WP_245318715.1">
    <property type="nucleotide sequence ID" value="NZ_FUXL01000001.1"/>
</dbReference>
<protein>
    <recommendedName>
        <fullName evidence="2">N-acetylmuramoyl-L-alanine amidase</fullName>
        <ecNumber evidence="2">3.5.1.28</ecNumber>
    </recommendedName>
</protein>
<name>A0A1T4LQR9_9HYPH</name>
<dbReference type="GO" id="GO:0030288">
    <property type="term" value="C:outer membrane-bounded periplasmic space"/>
    <property type="evidence" value="ECO:0007669"/>
    <property type="project" value="TreeGrafter"/>
</dbReference>
<accession>A0A1T4LQR9</accession>
<dbReference type="SUPFAM" id="SSF53187">
    <property type="entry name" value="Zn-dependent exopeptidases"/>
    <property type="match status" value="1"/>
</dbReference>
<evidence type="ECO:0000256" key="4">
    <source>
        <dbReference type="SAM" id="SignalP"/>
    </source>
</evidence>
<dbReference type="GO" id="GO:0008745">
    <property type="term" value="F:N-acetylmuramoyl-L-alanine amidase activity"/>
    <property type="evidence" value="ECO:0007669"/>
    <property type="project" value="UniProtKB-EC"/>
</dbReference>
<dbReference type="Proteomes" id="UP000190135">
    <property type="component" value="Unassembled WGS sequence"/>
</dbReference>
<dbReference type="AlphaFoldDB" id="A0A1T4LQR9"/>
<organism evidence="6 7">
    <name type="scientific">Consotaella salsifontis</name>
    <dbReference type="NCBI Taxonomy" id="1365950"/>
    <lineage>
        <taxon>Bacteria</taxon>
        <taxon>Pseudomonadati</taxon>
        <taxon>Pseudomonadota</taxon>
        <taxon>Alphaproteobacteria</taxon>
        <taxon>Hyphomicrobiales</taxon>
        <taxon>Aurantimonadaceae</taxon>
        <taxon>Consotaella</taxon>
    </lineage>
</organism>
<gene>
    <name evidence="6" type="ORF">SAMN05428963_101327</name>
</gene>
<dbReference type="PANTHER" id="PTHR30404:SF0">
    <property type="entry name" value="N-ACETYLMURAMOYL-L-ALANINE AMIDASE AMIC"/>
    <property type="match status" value="1"/>
</dbReference>
<sequence>MNERTISICGRALKGVLLSMIISVFLALCGAAAASLPAYADEPTIITSLSVATSPEQLTGTFEIKGEAKAHLLLLRHPDRVAIDFPGALSAAREGEVPPNALVSGLRQGLVPPDRYRFLFYLSQPASAELKPTPDKSGLTLTLKPTTEQSFAAAFASQTVRPSAAVATAGAASAAGAAAFTVVIDPGHGGIDTGAIADGGKTLEKTINLQFSKVLRDAMEKTGAINPVLTRDTDVYLPLGERAEFARKQGADLFISVHADSIRYPDLRGATVYTLSTRASDALARQIAASENAADRFAGPEWQADQPEVFDILLDLTRRETEAFSEQYAGILVDTLESHDVRLINNPKRSAGFRVLKAPDVPSVLVELGYLSNDEDEKLLTSSDWQGSTASAIAAATLDFLRHRNAFSGLGQ</sequence>
<evidence type="ECO:0000256" key="2">
    <source>
        <dbReference type="ARBA" id="ARBA00011901"/>
    </source>
</evidence>
<dbReference type="STRING" id="1365950.SAMN05428963_101327"/>
<dbReference type="EMBL" id="FUXL01000001">
    <property type="protein sequence ID" value="SJZ57023.1"/>
    <property type="molecule type" value="Genomic_DNA"/>
</dbReference>
<evidence type="ECO:0000259" key="5">
    <source>
        <dbReference type="SMART" id="SM00646"/>
    </source>
</evidence>
<evidence type="ECO:0000313" key="6">
    <source>
        <dbReference type="EMBL" id="SJZ57023.1"/>
    </source>
</evidence>
<feature type="domain" description="MurNAc-LAA" evidence="5">
    <location>
        <begin position="243"/>
        <end position="398"/>
    </location>
</feature>
<dbReference type="GO" id="GO:0009253">
    <property type="term" value="P:peptidoglycan catabolic process"/>
    <property type="evidence" value="ECO:0007669"/>
    <property type="project" value="InterPro"/>
</dbReference>
<evidence type="ECO:0000256" key="1">
    <source>
        <dbReference type="ARBA" id="ARBA00001561"/>
    </source>
</evidence>
<dbReference type="CDD" id="cd02696">
    <property type="entry name" value="MurNAc-LAA"/>
    <property type="match status" value="1"/>
</dbReference>
<dbReference type="InterPro" id="IPR050695">
    <property type="entry name" value="N-acetylmuramoyl_amidase_3"/>
</dbReference>
<dbReference type="Gene3D" id="2.60.40.3500">
    <property type="match status" value="1"/>
</dbReference>